<keyword evidence="5" id="KW-0238">DNA-binding</keyword>
<evidence type="ECO:0000256" key="2">
    <source>
        <dbReference type="ARBA" id="ARBA00022723"/>
    </source>
</evidence>
<protein>
    <recommendedName>
        <fullName evidence="10">Transcription factor domain-containing protein</fullName>
    </recommendedName>
</protein>
<reference evidence="8" key="1">
    <citation type="journal article" date="2019" name="G3 (Bethesda)">
        <title>Genome Assemblies of Two Rare Opportunistic Yeast Pathogens: Diutina rugosa (syn. Candida rugosa) and Trichomonascus ciferrii (syn. Candida ciferrii).</title>
        <authorList>
            <person name="Mixao V."/>
            <person name="Saus E."/>
            <person name="Hansen A.P."/>
            <person name="Lass-Florl C."/>
            <person name="Gabaldon T."/>
        </authorList>
    </citation>
    <scope>NUCLEOTIDE SEQUENCE</scope>
    <source>
        <strain evidence="8">CBS 4856</strain>
    </source>
</reference>
<dbReference type="VEuPathDB" id="FungiDB:TRICI_002896"/>
<evidence type="ECO:0000256" key="1">
    <source>
        <dbReference type="ARBA" id="ARBA00004123"/>
    </source>
</evidence>
<comment type="caution">
    <text evidence="8">The sequence shown here is derived from an EMBL/GenBank/DDBJ whole genome shotgun (WGS) entry which is preliminary data.</text>
</comment>
<evidence type="ECO:0000313" key="9">
    <source>
        <dbReference type="Proteomes" id="UP000761534"/>
    </source>
</evidence>
<sequence>MTQVLDCDSVLRLLDQEPSRSSYALAHGVAYCGLILTDLRLSPIEQPLTERLFKEAVRPRLRDIITEECAYANYFLFVAYFDTEDFPVALIYMRETLTILQLLRLDREDTYEGLAPSDAHRLRKLFFTLFLTERGVSLLTNFPLTLKNSISYPDIRDDPSTHAIVSLAKLFAVVDDYLLVLGNSEMGDFLATSLYERIEKSKELSHSIQSDVHRTDFLITTEWMRLLIWKAFNPGATNPELIQSIARSLVKLGREISSADFLRIHGVGMAMKLSVILFSVADAYGMRSACDGLVSDEPDPGRRIKKLLDLITTLSESLPDLRLATATDTSKSGLESSALAYSTTVPTSNTYQPLKLSSALFGNSEYFLDMFSGDFYNYPDQTTP</sequence>
<dbReference type="EMBL" id="SWFS01000200">
    <property type="protein sequence ID" value="KAA8914453.1"/>
    <property type="molecule type" value="Genomic_DNA"/>
</dbReference>
<name>A0A642V5J1_9ASCO</name>
<keyword evidence="9" id="KW-1185">Reference proteome</keyword>
<organism evidence="8 9">
    <name type="scientific">Trichomonascus ciferrii</name>
    <dbReference type="NCBI Taxonomy" id="44093"/>
    <lineage>
        <taxon>Eukaryota</taxon>
        <taxon>Fungi</taxon>
        <taxon>Dikarya</taxon>
        <taxon>Ascomycota</taxon>
        <taxon>Saccharomycotina</taxon>
        <taxon>Dipodascomycetes</taxon>
        <taxon>Dipodascales</taxon>
        <taxon>Trichomonascaceae</taxon>
        <taxon>Trichomonascus</taxon>
        <taxon>Trichomonascus ciferrii complex</taxon>
    </lineage>
</organism>
<keyword evidence="2" id="KW-0479">Metal-binding</keyword>
<evidence type="ECO:0000256" key="5">
    <source>
        <dbReference type="ARBA" id="ARBA00023125"/>
    </source>
</evidence>
<dbReference type="Proteomes" id="UP000761534">
    <property type="component" value="Unassembled WGS sequence"/>
</dbReference>
<evidence type="ECO:0000313" key="8">
    <source>
        <dbReference type="EMBL" id="KAA8914453.1"/>
    </source>
</evidence>
<keyword evidence="6" id="KW-0804">Transcription</keyword>
<keyword evidence="3" id="KW-0862">Zinc</keyword>
<dbReference type="AlphaFoldDB" id="A0A642V5J1"/>
<gene>
    <name evidence="8" type="ORF">TRICI_002896</name>
</gene>
<dbReference type="InterPro" id="IPR050797">
    <property type="entry name" value="Carb_Metab_Trans_Reg"/>
</dbReference>
<comment type="subcellular location">
    <subcellularLocation>
        <location evidence="1">Nucleus</location>
    </subcellularLocation>
</comment>
<dbReference type="GO" id="GO:0003677">
    <property type="term" value="F:DNA binding"/>
    <property type="evidence" value="ECO:0007669"/>
    <property type="project" value="UniProtKB-KW"/>
</dbReference>
<keyword evidence="4" id="KW-0805">Transcription regulation</keyword>
<dbReference type="GO" id="GO:0046872">
    <property type="term" value="F:metal ion binding"/>
    <property type="evidence" value="ECO:0007669"/>
    <property type="project" value="UniProtKB-KW"/>
</dbReference>
<proteinExistence type="predicted"/>
<evidence type="ECO:0000256" key="3">
    <source>
        <dbReference type="ARBA" id="ARBA00022833"/>
    </source>
</evidence>
<dbReference type="CDD" id="cd12148">
    <property type="entry name" value="fungal_TF_MHR"/>
    <property type="match status" value="1"/>
</dbReference>
<dbReference type="PANTHER" id="PTHR31668">
    <property type="entry name" value="GLUCOSE TRANSPORT TRANSCRIPTION REGULATOR RGT1-RELATED-RELATED"/>
    <property type="match status" value="1"/>
</dbReference>
<evidence type="ECO:0000256" key="6">
    <source>
        <dbReference type="ARBA" id="ARBA00023163"/>
    </source>
</evidence>
<dbReference type="PANTHER" id="PTHR31668:SF18">
    <property type="entry name" value="MALTOSE FERMENTATION REGULATORY PROTEIN MAL13-RELATED"/>
    <property type="match status" value="1"/>
</dbReference>
<accession>A0A642V5J1</accession>
<keyword evidence="7" id="KW-0539">Nucleus</keyword>
<evidence type="ECO:0000256" key="7">
    <source>
        <dbReference type="ARBA" id="ARBA00023242"/>
    </source>
</evidence>
<dbReference type="OrthoDB" id="2740448at2759"/>
<dbReference type="GO" id="GO:0005634">
    <property type="term" value="C:nucleus"/>
    <property type="evidence" value="ECO:0007669"/>
    <property type="project" value="UniProtKB-SubCell"/>
</dbReference>
<evidence type="ECO:0008006" key="10">
    <source>
        <dbReference type="Google" id="ProtNLM"/>
    </source>
</evidence>
<evidence type="ECO:0000256" key="4">
    <source>
        <dbReference type="ARBA" id="ARBA00023015"/>
    </source>
</evidence>